<dbReference type="EMBL" id="BEXB01000008">
    <property type="protein sequence ID" value="GAY75838.1"/>
    <property type="molecule type" value="Genomic_DNA"/>
</dbReference>
<gene>
    <name evidence="1" type="ORF">NBRC111894_1392</name>
</gene>
<organism evidence="1 2">
    <name type="scientific">Sporolactobacillus inulinus</name>
    <dbReference type="NCBI Taxonomy" id="2078"/>
    <lineage>
        <taxon>Bacteria</taxon>
        <taxon>Bacillati</taxon>
        <taxon>Bacillota</taxon>
        <taxon>Bacilli</taxon>
        <taxon>Bacillales</taxon>
        <taxon>Sporolactobacillaceae</taxon>
        <taxon>Sporolactobacillus</taxon>
    </lineage>
</organism>
<evidence type="ECO:0000313" key="2">
    <source>
        <dbReference type="Proteomes" id="UP000319716"/>
    </source>
</evidence>
<sequence>MLWKKAIQTDTGLCKGTVVPVVVRNRAKNTFMISWNEQGKVQAGKLILQSN</sequence>
<comment type="caution">
    <text evidence="1">The sequence shown here is derived from an EMBL/GenBank/DDBJ whole genome shotgun (WGS) entry which is preliminary data.</text>
</comment>
<name>A0A4Y1ZAQ3_9BACL</name>
<dbReference type="Proteomes" id="UP000319716">
    <property type="component" value="Unassembled WGS sequence"/>
</dbReference>
<evidence type="ECO:0000313" key="1">
    <source>
        <dbReference type="EMBL" id="GAY75838.1"/>
    </source>
</evidence>
<proteinExistence type="predicted"/>
<protein>
    <submittedName>
        <fullName evidence="1">Uncharacterized protein</fullName>
    </submittedName>
</protein>
<dbReference type="AlphaFoldDB" id="A0A4Y1ZAQ3"/>
<accession>A0A4Y1ZAQ3</accession>
<reference evidence="1 2" key="1">
    <citation type="submission" date="2017-11" db="EMBL/GenBank/DDBJ databases">
        <title>Draft Genome Sequence of Sporolactobacillus inulinus NBRC 111894 Isolated from Koso, a Japanese Sugar-Vegetable Fermented Beverage.</title>
        <authorList>
            <person name="Chiou T.Y."/>
            <person name="Oshima K."/>
            <person name="Suda W."/>
            <person name="Hattori M."/>
            <person name="Takahashi T."/>
        </authorList>
    </citation>
    <scope>NUCLEOTIDE SEQUENCE [LARGE SCALE GENOMIC DNA]</scope>
    <source>
        <strain evidence="1 2">NBRC111894</strain>
    </source>
</reference>